<dbReference type="InterPro" id="IPR058867">
    <property type="entry name" value="YtzJ"/>
</dbReference>
<dbReference type="AlphaFoldDB" id="A0A7D4BGW5"/>
<evidence type="ECO:0000313" key="2">
    <source>
        <dbReference type="Proteomes" id="UP000503088"/>
    </source>
</evidence>
<protein>
    <submittedName>
        <fullName evidence="1">Uncharacterized protein</fullName>
    </submittedName>
</protein>
<dbReference type="Proteomes" id="UP000503088">
    <property type="component" value="Chromosome"/>
</dbReference>
<proteinExistence type="predicted"/>
<sequence>MIISRTQIALAKVEELKNGYSAYAETQEVARKMEKQLQGMDISVHIDKTPIGYWFIPECGESTPHHILPTNHQS</sequence>
<organism evidence="1 2">
    <name type="scientific">Kroppenstedtia pulmonis</name>
    <dbReference type="NCBI Taxonomy" id="1380685"/>
    <lineage>
        <taxon>Bacteria</taxon>
        <taxon>Bacillati</taxon>
        <taxon>Bacillota</taxon>
        <taxon>Bacilli</taxon>
        <taxon>Bacillales</taxon>
        <taxon>Thermoactinomycetaceae</taxon>
        <taxon>Kroppenstedtia</taxon>
    </lineage>
</organism>
<dbReference type="Pfam" id="PF26326">
    <property type="entry name" value="YtzJ"/>
    <property type="match status" value="1"/>
</dbReference>
<reference evidence="1 2" key="1">
    <citation type="submission" date="2020-01" db="EMBL/GenBank/DDBJ databases">
        <authorList>
            <person name="Gulvik C.A."/>
            <person name="Batra D.G."/>
        </authorList>
    </citation>
    <scope>NUCLEOTIDE SEQUENCE [LARGE SCALE GENOMIC DNA]</scope>
    <source>
        <strain evidence="1 2">W9323</strain>
    </source>
</reference>
<dbReference type="KEGG" id="kpul:GXN76_05220"/>
<evidence type="ECO:0000313" key="1">
    <source>
        <dbReference type="EMBL" id="QKG83935.1"/>
    </source>
</evidence>
<name>A0A7D4BGW5_9BACL</name>
<accession>A0A7D4BGW5</accession>
<dbReference type="EMBL" id="CP048104">
    <property type="protein sequence ID" value="QKG83935.1"/>
    <property type="molecule type" value="Genomic_DNA"/>
</dbReference>
<dbReference type="RefSeq" id="WP_173221143.1">
    <property type="nucleotide sequence ID" value="NZ_CP048104.1"/>
</dbReference>
<gene>
    <name evidence="1" type="ORF">GXN76_05220</name>
</gene>
<keyword evidence="2" id="KW-1185">Reference proteome</keyword>